<dbReference type="Proteomes" id="UP000179034">
    <property type="component" value="Unassembled WGS sequence"/>
</dbReference>
<keyword evidence="1" id="KW-1133">Transmembrane helix</keyword>
<reference evidence="2 3" key="1">
    <citation type="journal article" date="2016" name="Nat. Commun.">
        <title>Thousands of microbial genomes shed light on interconnected biogeochemical processes in an aquifer system.</title>
        <authorList>
            <person name="Anantharaman K."/>
            <person name="Brown C.T."/>
            <person name="Hug L.A."/>
            <person name="Sharon I."/>
            <person name="Castelle C.J."/>
            <person name="Probst A.J."/>
            <person name="Thomas B.C."/>
            <person name="Singh A."/>
            <person name="Wilkins M.J."/>
            <person name="Karaoz U."/>
            <person name="Brodie E.L."/>
            <person name="Williams K.H."/>
            <person name="Hubbard S.S."/>
            <person name="Banfield J.F."/>
        </authorList>
    </citation>
    <scope>NUCLEOTIDE SEQUENCE [LARGE SCALE GENOMIC DNA]</scope>
</reference>
<dbReference type="SUPFAM" id="SSF160387">
    <property type="entry name" value="NosL/MerB-like"/>
    <property type="match status" value="2"/>
</dbReference>
<proteinExistence type="predicted"/>
<name>A0A1F5YA84_9BACT</name>
<gene>
    <name evidence="2" type="ORF">A2Z06_01020</name>
</gene>
<keyword evidence="1" id="KW-0472">Membrane</keyword>
<keyword evidence="1" id="KW-0812">Transmembrane</keyword>
<accession>A0A1F5YA84</accession>
<sequence length="169" mass="19019">MSRKAYPAIIALILLVGSIYFIGKWSRPEACEVCARPLHERMQCTVKIVGQGERTTCCPRCGLRLQGLGPEEVESLRAVDYTTGEKIDGREAVYVEGSDVHLCCSMAPRRDIQGSRYDLDWDRCLPSLVAFRSKKEAEGFRREHGGEIITYERLLEEIRRESGPGSRGP</sequence>
<evidence type="ECO:0000313" key="2">
    <source>
        <dbReference type="EMBL" id="OGF97107.1"/>
    </source>
</evidence>
<comment type="caution">
    <text evidence="2">The sequence shown here is derived from an EMBL/GenBank/DDBJ whole genome shotgun (WGS) entry which is preliminary data.</text>
</comment>
<organism evidence="2 3">
    <name type="scientific">Candidatus Glassbacteria bacterium RBG_16_58_8</name>
    <dbReference type="NCBI Taxonomy" id="1817866"/>
    <lineage>
        <taxon>Bacteria</taxon>
        <taxon>Candidatus Glassiibacteriota</taxon>
    </lineage>
</organism>
<dbReference type="EMBL" id="MFIW01000097">
    <property type="protein sequence ID" value="OGF97107.1"/>
    <property type="molecule type" value="Genomic_DNA"/>
</dbReference>
<evidence type="ECO:0000256" key="1">
    <source>
        <dbReference type="SAM" id="Phobius"/>
    </source>
</evidence>
<protein>
    <submittedName>
        <fullName evidence="2">Uncharacterized protein</fullName>
    </submittedName>
</protein>
<evidence type="ECO:0000313" key="3">
    <source>
        <dbReference type="Proteomes" id="UP000179034"/>
    </source>
</evidence>
<dbReference type="AlphaFoldDB" id="A0A1F5YA84"/>
<feature type="transmembrane region" description="Helical" evidence="1">
    <location>
        <begin position="6"/>
        <end position="23"/>
    </location>
</feature>